<gene>
    <name evidence="1" type="ORF">M413DRAFT_387497</name>
</gene>
<evidence type="ECO:0000313" key="2">
    <source>
        <dbReference type="Proteomes" id="UP000053424"/>
    </source>
</evidence>
<reference evidence="2" key="2">
    <citation type="submission" date="2015-01" db="EMBL/GenBank/DDBJ databases">
        <title>Evolutionary Origins and Diversification of the Mycorrhizal Mutualists.</title>
        <authorList>
            <consortium name="DOE Joint Genome Institute"/>
            <consortium name="Mycorrhizal Genomics Consortium"/>
            <person name="Kohler A."/>
            <person name="Kuo A."/>
            <person name="Nagy L.G."/>
            <person name="Floudas D."/>
            <person name="Copeland A."/>
            <person name="Barry K.W."/>
            <person name="Cichocki N."/>
            <person name="Veneault-Fourrey C."/>
            <person name="LaButti K."/>
            <person name="Lindquist E.A."/>
            <person name="Lipzen A."/>
            <person name="Lundell T."/>
            <person name="Morin E."/>
            <person name="Murat C."/>
            <person name="Riley R."/>
            <person name="Ohm R."/>
            <person name="Sun H."/>
            <person name="Tunlid A."/>
            <person name="Henrissat B."/>
            <person name="Grigoriev I.V."/>
            <person name="Hibbett D.S."/>
            <person name="Martin F."/>
        </authorList>
    </citation>
    <scope>NUCLEOTIDE SEQUENCE [LARGE SCALE GENOMIC DNA]</scope>
    <source>
        <strain evidence="2">h7</strain>
    </source>
</reference>
<name>A0A0C3C4D8_HEBCY</name>
<organism evidence="1 2">
    <name type="scientific">Hebeloma cylindrosporum</name>
    <dbReference type="NCBI Taxonomy" id="76867"/>
    <lineage>
        <taxon>Eukaryota</taxon>
        <taxon>Fungi</taxon>
        <taxon>Dikarya</taxon>
        <taxon>Basidiomycota</taxon>
        <taxon>Agaricomycotina</taxon>
        <taxon>Agaricomycetes</taxon>
        <taxon>Agaricomycetidae</taxon>
        <taxon>Agaricales</taxon>
        <taxon>Agaricineae</taxon>
        <taxon>Hymenogastraceae</taxon>
        <taxon>Hebeloma</taxon>
    </lineage>
</organism>
<keyword evidence="2" id="KW-1185">Reference proteome</keyword>
<reference evidence="1 2" key="1">
    <citation type="submission" date="2014-04" db="EMBL/GenBank/DDBJ databases">
        <authorList>
            <consortium name="DOE Joint Genome Institute"/>
            <person name="Kuo A."/>
            <person name="Gay G."/>
            <person name="Dore J."/>
            <person name="Kohler A."/>
            <person name="Nagy L.G."/>
            <person name="Floudas D."/>
            <person name="Copeland A."/>
            <person name="Barry K.W."/>
            <person name="Cichocki N."/>
            <person name="Veneault-Fourrey C."/>
            <person name="LaButti K."/>
            <person name="Lindquist E.A."/>
            <person name="Lipzen A."/>
            <person name="Lundell T."/>
            <person name="Morin E."/>
            <person name="Murat C."/>
            <person name="Sun H."/>
            <person name="Tunlid A."/>
            <person name="Henrissat B."/>
            <person name="Grigoriev I.V."/>
            <person name="Hibbett D.S."/>
            <person name="Martin F."/>
            <person name="Nordberg H.P."/>
            <person name="Cantor M.N."/>
            <person name="Hua S.X."/>
        </authorList>
    </citation>
    <scope>NUCLEOTIDE SEQUENCE [LARGE SCALE GENOMIC DNA]</scope>
    <source>
        <strain evidence="2">h7</strain>
    </source>
</reference>
<dbReference type="AlphaFoldDB" id="A0A0C3C4D8"/>
<dbReference type="HOGENOM" id="CLU_2121383_0_0_1"/>
<dbReference type="EMBL" id="KN831775">
    <property type="protein sequence ID" value="KIM43725.1"/>
    <property type="molecule type" value="Genomic_DNA"/>
</dbReference>
<accession>A0A0C3C4D8</accession>
<protein>
    <submittedName>
        <fullName evidence="1">Uncharacterized protein</fullName>
    </submittedName>
</protein>
<dbReference type="Proteomes" id="UP000053424">
    <property type="component" value="Unassembled WGS sequence"/>
</dbReference>
<dbReference type="OrthoDB" id="2104739at2759"/>
<sequence length="114" mass="13072">MAAHLQMNQPLPPNPYSAVTNLEWHNAYSCCLDFQNETTSVAQITRARVLGYLIIEAPIQEGRTYVCDEILRCNGNSDKLWELADLYITHLIRLCESTKLEYLNASYLTKYLSL</sequence>
<proteinExistence type="predicted"/>
<evidence type="ECO:0000313" key="1">
    <source>
        <dbReference type="EMBL" id="KIM43725.1"/>
    </source>
</evidence>